<dbReference type="AlphaFoldDB" id="A0AAN9E5J3"/>
<dbReference type="PROSITE" id="PS00018">
    <property type="entry name" value="EF_HAND_1"/>
    <property type="match status" value="1"/>
</dbReference>
<evidence type="ECO:0000313" key="1">
    <source>
        <dbReference type="EMBL" id="KAK7246545.1"/>
    </source>
</evidence>
<dbReference type="EMBL" id="JAYWIO010000008">
    <property type="protein sequence ID" value="KAK7246545.1"/>
    <property type="molecule type" value="Genomic_DNA"/>
</dbReference>
<dbReference type="Proteomes" id="UP001372338">
    <property type="component" value="Unassembled WGS sequence"/>
</dbReference>
<gene>
    <name evidence="1" type="ORF">RIF29_41414</name>
</gene>
<sequence length="213" mass="23924">MNGGRPCKRARIDLNAVSCSKVGNNLDELVSSSNQRMHALFGDDQNINVRRFAQGFGFGDSSGDALKSMDREFADVECDIGKNSNVFDLNSIPESSCINNGNQFERSEMDEVNVRSTFEVRSSSRCQTECDLANDEGHAFEFNELDEDDEHVLSDNEFCEDDDDLFDEGEPCLEMTSVDYHGVGYSDLGDCDFSCRYCGAKFWFKEKVNPKQT</sequence>
<comment type="caution">
    <text evidence="1">The sequence shown here is derived from an EMBL/GenBank/DDBJ whole genome shotgun (WGS) entry which is preliminary data.</text>
</comment>
<protein>
    <submittedName>
        <fullName evidence="1">Uncharacterized protein</fullName>
    </submittedName>
</protein>
<keyword evidence="2" id="KW-1185">Reference proteome</keyword>
<organism evidence="1 2">
    <name type="scientific">Crotalaria pallida</name>
    <name type="common">Smooth rattlebox</name>
    <name type="synonym">Crotalaria striata</name>
    <dbReference type="NCBI Taxonomy" id="3830"/>
    <lineage>
        <taxon>Eukaryota</taxon>
        <taxon>Viridiplantae</taxon>
        <taxon>Streptophyta</taxon>
        <taxon>Embryophyta</taxon>
        <taxon>Tracheophyta</taxon>
        <taxon>Spermatophyta</taxon>
        <taxon>Magnoliopsida</taxon>
        <taxon>eudicotyledons</taxon>
        <taxon>Gunneridae</taxon>
        <taxon>Pentapetalae</taxon>
        <taxon>rosids</taxon>
        <taxon>fabids</taxon>
        <taxon>Fabales</taxon>
        <taxon>Fabaceae</taxon>
        <taxon>Papilionoideae</taxon>
        <taxon>50 kb inversion clade</taxon>
        <taxon>genistoids sensu lato</taxon>
        <taxon>core genistoids</taxon>
        <taxon>Crotalarieae</taxon>
        <taxon>Crotalaria</taxon>
    </lineage>
</organism>
<name>A0AAN9E5J3_CROPI</name>
<reference evidence="1 2" key="1">
    <citation type="submission" date="2024-01" db="EMBL/GenBank/DDBJ databases">
        <title>The genomes of 5 underutilized Papilionoideae crops provide insights into root nodulation and disease resistanc.</title>
        <authorList>
            <person name="Yuan L."/>
        </authorList>
    </citation>
    <scope>NUCLEOTIDE SEQUENCE [LARGE SCALE GENOMIC DNA]</scope>
    <source>
        <strain evidence="1">ZHUSHIDOU_FW_LH</strain>
        <tissue evidence="1">Leaf</tissue>
    </source>
</reference>
<evidence type="ECO:0000313" key="2">
    <source>
        <dbReference type="Proteomes" id="UP001372338"/>
    </source>
</evidence>
<accession>A0AAN9E5J3</accession>
<dbReference type="InterPro" id="IPR018247">
    <property type="entry name" value="EF_Hand_1_Ca_BS"/>
</dbReference>
<proteinExistence type="predicted"/>